<accession>E4YXJ0</accession>
<gene>
    <name evidence="2" type="ORF">GSOID_T00022150001</name>
</gene>
<feature type="region of interest" description="Disordered" evidence="1">
    <location>
        <begin position="1"/>
        <end position="50"/>
    </location>
</feature>
<protein>
    <submittedName>
        <fullName evidence="2">Uncharacterized protein</fullName>
    </submittedName>
</protein>
<proteinExistence type="predicted"/>
<feature type="compositionally biased region" description="Low complexity" evidence="1">
    <location>
        <begin position="18"/>
        <end position="28"/>
    </location>
</feature>
<sequence>MEKDQEPNDTIESEKSSAEPSSEEIASIESEKEAAAQITQEKKQATEEPDTSLELEILKNAVRTITSNLNRYAVIPQKAVAVFGNKNSEKIKNLAAEAIKSFTEAEEMPPKALKLLQKAEEEQKTGYELKDCFLAVAILTMSNNVEANRRAASANRGEIEGNREKIDQQVIPRVKKLLRQVLNSEVFKSDAMCGFAAMMEPTNVDNITSEALTKLEKEVGWIITQLWGKTAANLWQLLIAQCEPKREINSRTSQRVTILTHLWNLRFKAILRKPEEERLLHNAVERELCKAASEAMYGQLLQTLRNTRCINSEASS</sequence>
<dbReference type="AlphaFoldDB" id="E4YXJ0"/>
<evidence type="ECO:0000313" key="2">
    <source>
        <dbReference type="EMBL" id="CBY40173.1"/>
    </source>
</evidence>
<evidence type="ECO:0000256" key="1">
    <source>
        <dbReference type="SAM" id="MobiDB-lite"/>
    </source>
</evidence>
<reference evidence="2" key="1">
    <citation type="journal article" date="2010" name="Science">
        <title>Plasticity of animal genome architecture unmasked by rapid evolution of a pelagic tunicate.</title>
        <authorList>
            <person name="Denoeud F."/>
            <person name="Henriet S."/>
            <person name="Mungpakdee S."/>
            <person name="Aury J.M."/>
            <person name="Da Silva C."/>
            <person name="Brinkmann H."/>
            <person name="Mikhaleva J."/>
            <person name="Olsen L.C."/>
            <person name="Jubin C."/>
            <person name="Canestro C."/>
            <person name="Bouquet J.M."/>
            <person name="Danks G."/>
            <person name="Poulain J."/>
            <person name="Campsteijn C."/>
            <person name="Adamski M."/>
            <person name="Cross I."/>
            <person name="Yadetie F."/>
            <person name="Muffato M."/>
            <person name="Louis A."/>
            <person name="Butcher S."/>
            <person name="Tsagkogeorga G."/>
            <person name="Konrad A."/>
            <person name="Singh S."/>
            <person name="Jensen M.F."/>
            <person name="Cong E.H."/>
            <person name="Eikeseth-Otteraa H."/>
            <person name="Noel B."/>
            <person name="Anthouard V."/>
            <person name="Porcel B.M."/>
            <person name="Kachouri-Lafond R."/>
            <person name="Nishino A."/>
            <person name="Ugolini M."/>
            <person name="Chourrout P."/>
            <person name="Nishida H."/>
            <person name="Aasland R."/>
            <person name="Huzurbazar S."/>
            <person name="Westhof E."/>
            <person name="Delsuc F."/>
            <person name="Lehrach H."/>
            <person name="Reinhardt R."/>
            <person name="Weissenbach J."/>
            <person name="Roy S.W."/>
            <person name="Artiguenave F."/>
            <person name="Postlethwait J.H."/>
            <person name="Manak J.R."/>
            <person name="Thompson E.M."/>
            <person name="Jaillon O."/>
            <person name="Du Pasquier L."/>
            <person name="Boudinot P."/>
            <person name="Liberles D.A."/>
            <person name="Volff J.N."/>
            <person name="Philippe H."/>
            <person name="Lenhard B."/>
            <person name="Roest Crollius H."/>
            <person name="Wincker P."/>
            <person name="Chourrout D."/>
        </authorList>
    </citation>
    <scope>NUCLEOTIDE SEQUENCE [LARGE SCALE GENOMIC DNA]</scope>
</reference>
<dbReference type="Proteomes" id="UP000011014">
    <property type="component" value="Unassembled WGS sequence"/>
</dbReference>
<feature type="compositionally biased region" description="Basic and acidic residues" evidence="1">
    <location>
        <begin position="29"/>
        <end position="46"/>
    </location>
</feature>
<feature type="compositionally biased region" description="Basic and acidic residues" evidence="1">
    <location>
        <begin position="1"/>
        <end position="17"/>
    </location>
</feature>
<dbReference type="EMBL" id="FN655806">
    <property type="protein sequence ID" value="CBY40173.1"/>
    <property type="molecule type" value="Genomic_DNA"/>
</dbReference>
<organism evidence="2">
    <name type="scientific">Oikopleura dioica</name>
    <name type="common">Tunicate</name>
    <dbReference type="NCBI Taxonomy" id="34765"/>
    <lineage>
        <taxon>Eukaryota</taxon>
        <taxon>Metazoa</taxon>
        <taxon>Chordata</taxon>
        <taxon>Tunicata</taxon>
        <taxon>Appendicularia</taxon>
        <taxon>Copelata</taxon>
        <taxon>Oikopleuridae</taxon>
        <taxon>Oikopleura</taxon>
    </lineage>
</organism>
<name>E4YXJ0_OIKDI</name>